<dbReference type="GO" id="GO:0016787">
    <property type="term" value="F:hydrolase activity"/>
    <property type="evidence" value="ECO:0007669"/>
    <property type="project" value="UniProtKB-KW"/>
</dbReference>
<feature type="domain" description="HNH nuclease" evidence="1">
    <location>
        <begin position="254"/>
        <end position="316"/>
    </location>
</feature>
<dbReference type="GO" id="GO:0008168">
    <property type="term" value="F:methyltransferase activity"/>
    <property type="evidence" value="ECO:0007669"/>
    <property type="project" value="UniProtKB-KW"/>
</dbReference>
<dbReference type="InterPro" id="IPR058807">
    <property type="entry name" value="ScoMcrA_N"/>
</dbReference>
<dbReference type="EC" id="3.1.21.-" evidence="2"/>
<keyword evidence="2" id="KW-0378">Hydrolase</keyword>
<dbReference type="InterPro" id="IPR003615">
    <property type="entry name" value="HNH_nuc"/>
</dbReference>
<evidence type="ECO:0000313" key="3">
    <source>
        <dbReference type="Proteomes" id="UP000694460"/>
    </source>
</evidence>
<dbReference type="Pfam" id="PF26345">
    <property type="entry name" value="ScoMcrA_N"/>
    <property type="match status" value="1"/>
</dbReference>
<sequence length="341" mass="37524">MANPPAPVVAKELVDEGDVLKAIVEFDELTRGPFLAKYGFGEAKDYFLIHKGKHYDSKAIFAAAHGFHEGLEPLNVDQLSGGKTDAAKWLKKLGFAVPTSEPDWTRDELILACDALRQNNWKGLGTSQQETVDLSALLQCLPIHPPNARGVRFRNPDGVSMKTYNIAAHLPGKGNKLSHGNRLDGVVLQDFLDNEAAMIQTAQLIRDGVGSGVLTADYVDLVDIDEMEGEAPEGRLLERRHMVRERSRSLRTKKIAQHLAQHGNLACETCGFDFRAAYGDKGDGIIECHHVVPLHESGPKSTRLKDLVLICANCHRMIHHARPWMNPDQLRALIAAAKANG</sequence>
<dbReference type="SMART" id="SM00507">
    <property type="entry name" value="HNHc"/>
    <property type="match status" value="1"/>
</dbReference>
<keyword evidence="2" id="KW-0808">Transferase</keyword>
<evidence type="ECO:0000259" key="1">
    <source>
        <dbReference type="SMART" id="SM00507"/>
    </source>
</evidence>
<accession>A0ABS4ZYM5</accession>
<dbReference type="RefSeq" id="WP_209920158.1">
    <property type="nucleotide sequence ID" value="NZ_JAGIOP010000002.1"/>
</dbReference>
<protein>
    <submittedName>
        <fullName evidence="2">5-methylcytosine-specific restriction protein A</fullName>
        <ecNumber evidence="2">3.1.21.-</ecNumber>
    </submittedName>
</protein>
<gene>
    <name evidence="2" type="ORF">JOF57_004532</name>
</gene>
<dbReference type="EMBL" id="JAGIOP010000002">
    <property type="protein sequence ID" value="MBP2454619.1"/>
    <property type="molecule type" value="Genomic_DNA"/>
</dbReference>
<evidence type="ECO:0000313" key="2">
    <source>
        <dbReference type="EMBL" id="MBP2454619.1"/>
    </source>
</evidence>
<reference evidence="2 3" key="1">
    <citation type="submission" date="2021-03" db="EMBL/GenBank/DDBJ databases">
        <title>Sequencing the genomes of 1000 actinobacteria strains.</title>
        <authorList>
            <person name="Klenk H.-P."/>
        </authorList>
    </citation>
    <scope>NUCLEOTIDE SEQUENCE [LARGE SCALE GENOMIC DNA]</scope>
    <source>
        <strain evidence="2 3">DSM 46713</strain>
    </source>
</reference>
<comment type="caution">
    <text evidence="2">The sequence shown here is derived from an EMBL/GenBank/DDBJ whole genome shotgun (WGS) entry which is preliminary data.</text>
</comment>
<dbReference type="InterPro" id="IPR002711">
    <property type="entry name" value="HNH"/>
</dbReference>
<dbReference type="Proteomes" id="UP000694460">
    <property type="component" value="Unassembled WGS sequence"/>
</dbReference>
<dbReference type="GO" id="GO:0032259">
    <property type="term" value="P:methylation"/>
    <property type="evidence" value="ECO:0007669"/>
    <property type="project" value="UniProtKB-KW"/>
</dbReference>
<dbReference type="Gene3D" id="1.10.30.50">
    <property type="match status" value="1"/>
</dbReference>
<keyword evidence="3" id="KW-1185">Reference proteome</keyword>
<keyword evidence="2" id="KW-0489">Methyltransferase</keyword>
<organism evidence="2 3">
    <name type="scientific">Mycolicibacterium lutetiense</name>
    <dbReference type="NCBI Taxonomy" id="1641992"/>
    <lineage>
        <taxon>Bacteria</taxon>
        <taxon>Bacillati</taxon>
        <taxon>Actinomycetota</taxon>
        <taxon>Actinomycetes</taxon>
        <taxon>Mycobacteriales</taxon>
        <taxon>Mycobacteriaceae</taxon>
        <taxon>Mycolicibacterium</taxon>
    </lineage>
</organism>
<dbReference type="Pfam" id="PF01844">
    <property type="entry name" value="HNH"/>
    <property type="match status" value="1"/>
</dbReference>
<name>A0ABS4ZYM5_9MYCO</name>
<proteinExistence type="predicted"/>